<accession>A0ABR4AVK8</accession>
<evidence type="ECO:0000256" key="1">
    <source>
        <dbReference type="SAM" id="Phobius"/>
    </source>
</evidence>
<sequence>MGPGVMISDALLAMLWGSKLGVRDIWKKLQSKANQGPLGRHDISHIRGYSAVAHAGLSGCAVLSTLLRGCPGQVYRVQTWRLAMVGILLFEVIQLPGSMLGALAF</sequence>
<proteinExistence type="predicted"/>
<reference evidence="3 4" key="1">
    <citation type="submission" date="2024-09" db="EMBL/GenBank/DDBJ databases">
        <title>Rethinking Asexuality: The Enigmatic Case of Functional Sexual Genes in Lepraria (Stereocaulaceae).</title>
        <authorList>
            <person name="Doellman M."/>
            <person name="Sun Y."/>
            <person name="Barcenas-Pena A."/>
            <person name="Lumbsch H.T."/>
            <person name="Grewe F."/>
        </authorList>
    </citation>
    <scope>NUCLEOTIDE SEQUENCE [LARGE SCALE GENOMIC DNA]</scope>
    <source>
        <strain evidence="3 4">Grewe 0041</strain>
    </source>
</reference>
<evidence type="ECO:0000313" key="4">
    <source>
        <dbReference type="Proteomes" id="UP001590951"/>
    </source>
</evidence>
<evidence type="ECO:0000256" key="2">
    <source>
        <dbReference type="SAM" id="SignalP"/>
    </source>
</evidence>
<feature type="chain" id="PRO_5045359670" evidence="2">
    <location>
        <begin position="22"/>
        <end position="105"/>
    </location>
</feature>
<keyword evidence="1" id="KW-0812">Transmembrane</keyword>
<organism evidence="3 4">
    <name type="scientific">Lepraria finkii</name>
    <dbReference type="NCBI Taxonomy" id="1340010"/>
    <lineage>
        <taxon>Eukaryota</taxon>
        <taxon>Fungi</taxon>
        <taxon>Dikarya</taxon>
        <taxon>Ascomycota</taxon>
        <taxon>Pezizomycotina</taxon>
        <taxon>Lecanoromycetes</taxon>
        <taxon>OSLEUM clade</taxon>
        <taxon>Lecanoromycetidae</taxon>
        <taxon>Lecanorales</taxon>
        <taxon>Lecanorineae</taxon>
        <taxon>Stereocaulaceae</taxon>
        <taxon>Lepraria</taxon>
    </lineage>
</organism>
<dbReference type="Proteomes" id="UP001590951">
    <property type="component" value="Unassembled WGS sequence"/>
</dbReference>
<keyword evidence="1" id="KW-1133">Transmembrane helix</keyword>
<gene>
    <name evidence="3" type="ORF">ABVK25_010432</name>
</gene>
<keyword evidence="4" id="KW-1185">Reference proteome</keyword>
<evidence type="ECO:0000313" key="3">
    <source>
        <dbReference type="EMBL" id="KAL2049335.1"/>
    </source>
</evidence>
<name>A0ABR4AVK8_9LECA</name>
<keyword evidence="1" id="KW-0472">Membrane</keyword>
<dbReference type="EMBL" id="JBHFEH010000066">
    <property type="protein sequence ID" value="KAL2049335.1"/>
    <property type="molecule type" value="Genomic_DNA"/>
</dbReference>
<keyword evidence="2" id="KW-0732">Signal</keyword>
<feature type="signal peptide" evidence="2">
    <location>
        <begin position="1"/>
        <end position="21"/>
    </location>
</feature>
<feature type="transmembrane region" description="Helical" evidence="1">
    <location>
        <begin position="82"/>
        <end position="104"/>
    </location>
</feature>
<protein>
    <submittedName>
        <fullName evidence="3">Uncharacterized protein</fullName>
    </submittedName>
</protein>
<comment type="caution">
    <text evidence="3">The sequence shown here is derived from an EMBL/GenBank/DDBJ whole genome shotgun (WGS) entry which is preliminary data.</text>
</comment>